<dbReference type="PROSITE" id="PS00329">
    <property type="entry name" value="HSP70_2"/>
    <property type="match status" value="1"/>
</dbReference>
<dbReference type="AlphaFoldDB" id="A0A382P353"/>
<proteinExistence type="predicted"/>
<dbReference type="FunFam" id="3.30.420.40:FF:000046">
    <property type="entry name" value="Chaperone protein HscA"/>
    <property type="match status" value="1"/>
</dbReference>
<dbReference type="GO" id="GO:0005524">
    <property type="term" value="F:ATP binding"/>
    <property type="evidence" value="ECO:0007669"/>
    <property type="project" value="UniProtKB-KW"/>
</dbReference>
<evidence type="ECO:0008006" key="5">
    <source>
        <dbReference type="Google" id="ProtNLM"/>
    </source>
</evidence>
<dbReference type="GO" id="GO:0140662">
    <property type="term" value="F:ATP-dependent protein folding chaperone"/>
    <property type="evidence" value="ECO:0007669"/>
    <property type="project" value="InterPro"/>
</dbReference>
<keyword evidence="1" id="KW-0547">Nucleotide-binding</keyword>
<evidence type="ECO:0000313" key="4">
    <source>
        <dbReference type="EMBL" id="SVC67188.1"/>
    </source>
</evidence>
<dbReference type="PANTHER" id="PTHR19375">
    <property type="entry name" value="HEAT SHOCK PROTEIN 70KDA"/>
    <property type="match status" value="1"/>
</dbReference>
<keyword evidence="3" id="KW-0143">Chaperone</keyword>
<dbReference type="Gene3D" id="3.90.640.10">
    <property type="entry name" value="Actin, Chain A, domain 4"/>
    <property type="match status" value="1"/>
</dbReference>
<evidence type="ECO:0000256" key="1">
    <source>
        <dbReference type="ARBA" id="ARBA00022741"/>
    </source>
</evidence>
<dbReference type="SUPFAM" id="SSF53067">
    <property type="entry name" value="Actin-like ATPase domain"/>
    <property type="match status" value="2"/>
</dbReference>
<organism evidence="4">
    <name type="scientific">marine metagenome</name>
    <dbReference type="NCBI Taxonomy" id="408172"/>
    <lineage>
        <taxon>unclassified sequences</taxon>
        <taxon>metagenomes</taxon>
        <taxon>ecological metagenomes</taxon>
    </lineage>
</organism>
<keyword evidence="2" id="KW-0067">ATP-binding</keyword>
<evidence type="ECO:0000256" key="3">
    <source>
        <dbReference type="ARBA" id="ARBA00023186"/>
    </source>
</evidence>
<dbReference type="EMBL" id="UINC01104207">
    <property type="protein sequence ID" value="SVC67188.1"/>
    <property type="molecule type" value="Genomic_DNA"/>
</dbReference>
<evidence type="ECO:0000256" key="2">
    <source>
        <dbReference type="ARBA" id="ARBA00022840"/>
    </source>
</evidence>
<name>A0A382P353_9ZZZZ</name>
<sequence length="298" mass="31751">MSLLQISEPGFESPVSTHRLAVGIDLGTTNSLVATGCGGRVEILPDLDGEYLLPSVVQYRKGSPPVVGEKAKAAAVADPENTVISVKRLLGKSATEIKNSDTVGRYRLDSSRDEKAPALLTANGSRDPVQVSADILKALIARSEDFLKGKLEGAVITVPAYFNDAQRQQTRDAARLAGLKVLRLLNEPTAAAVAYGLDSKDQGNVVVFDLGGGTFDVSLLSLKKGIFQVLATGGDTALGGDDFDNVLAEWLSLQVFGGKKLDLGEQSKLLHYANQIKHRLSDLESVELSYADWSGRLS</sequence>
<gene>
    <name evidence="4" type="ORF">METZ01_LOCUS320042</name>
</gene>
<dbReference type="InterPro" id="IPR018181">
    <property type="entry name" value="Heat_shock_70_CS"/>
</dbReference>
<feature type="non-terminal residue" evidence="4">
    <location>
        <position position="298"/>
    </location>
</feature>
<accession>A0A382P353</accession>
<reference evidence="4" key="1">
    <citation type="submission" date="2018-05" db="EMBL/GenBank/DDBJ databases">
        <authorList>
            <person name="Lanie J.A."/>
            <person name="Ng W.-L."/>
            <person name="Kazmierczak K.M."/>
            <person name="Andrzejewski T.M."/>
            <person name="Davidsen T.M."/>
            <person name="Wayne K.J."/>
            <person name="Tettelin H."/>
            <person name="Glass J.I."/>
            <person name="Rusch D."/>
            <person name="Podicherti R."/>
            <person name="Tsui H.-C.T."/>
            <person name="Winkler M.E."/>
        </authorList>
    </citation>
    <scope>NUCLEOTIDE SEQUENCE</scope>
</reference>
<dbReference type="PRINTS" id="PR00301">
    <property type="entry name" value="HEATSHOCK70"/>
</dbReference>
<dbReference type="InterPro" id="IPR013126">
    <property type="entry name" value="Hsp_70_fam"/>
</dbReference>
<dbReference type="PROSITE" id="PS00297">
    <property type="entry name" value="HSP70_1"/>
    <property type="match status" value="1"/>
</dbReference>
<dbReference type="InterPro" id="IPR043129">
    <property type="entry name" value="ATPase_NBD"/>
</dbReference>
<dbReference type="Gene3D" id="3.30.420.40">
    <property type="match status" value="2"/>
</dbReference>
<dbReference type="Pfam" id="PF00012">
    <property type="entry name" value="HSP70"/>
    <property type="match status" value="1"/>
</dbReference>
<protein>
    <recommendedName>
        <fullName evidence="5">Fe-S protein assembly chaperone HscA</fullName>
    </recommendedName>
</protein>